<dbReference type="GO" id="GO:0015074">
    <property type="term" value="P:DNA integration"/>
    <property type="evidence" value="ECO:0007669"/>
    <property type="project" value="InterPro"/>
</dbReference>
<evidence type="ECO:0000256" key="6">
    <source>
        <dbReference type="ARBA" id="ARBA00022918"/>
    </source>
</evidence>
<evidence type="ECO:0000259" key="7">
    <source>
        <dbReference type="PROSITE" id="PS50994"/>
    </source>
</evidence>
<keyword evidence="1" id="KW-0808">Transferase</keyword>
<proteinExistence type="predicted"/>
<dbReference type="Pfam" id="PF17921">
    <property type="entry name" value="Integrase_H2C2"/>
    <property type="match status" value="1"/>
</dbReference>
<evidence type="ECO:0000256" key="2">
    <source>
        <dbReference type="ARBA" id="ARBA00022695"/>
    </source>
</evidence>
<evidence type="ECO:0000313" key="9">
    <source>
        <dbReference type="Proteomes" id="UP000093000"/>
    </source>
</evidence>
<dbReference type="AlphaFoldDB" id="A0A1C7MW23"/>
<dbReference type="PANTHER" id="PTHR37984:SF5">
    <property type="entry name" value="PROTEIN NYNRIN-LIKE"/>
    <property type="match status" value="1"/>
</dbReference>
<dbReference type="GO" id="GO:0016787">
    <property type="term" value="F:hydrolase activity"/>
    <property type="evidence" value="ECO:0007669"/>
    <property type="project" value="UniProtKB-KW"/>
</dbReference>
<comment type="caution">
    <text evidence="8">The sequence shown here is derived from an EMBL/GenBank/DDBJ whole genome shotgun (WGS) entry which is preliminary data.</text>
</comment>
<dbReference type="SUPFAM" id="SSF53098">
    <property type="entry name" value="Ribonuclease H-like"/>
    <property type="match status" value="1"/>
</dbReference>
<keyword evidence="5" id="KW-0378">Hydrolase</keyword>
<protein>
    <submittedName>
        <fullName evidence="8">Transposon Ty3-G Gag-Pol polyprotein</fullName>
    </submittedName>
</protein>
<dbReference type="Pfam" id="PF00665">
    <property type="entry name" value="rve"/>
    <property type="match status" value="1"/>
</dbReference>
<evidence type="ECO:0000256" key="4">
    <source>
        <dbReference type="ARBA" id="ARBA00022759"/>
    </source>
</evidence>
<accession>A0A1C7MW23</accession>
<dbReference type="InterPro" id="IPR043128">
    <property type="entry name" value="Rev_trsase/Diguanyl_cyclase"/>
</dbReference>
<evidence type="ECO:0000256" key="3">
    <source>
        <dbReference type="ARBA" id="ARBA00022722"/>
    </source>
</evidence>
<dbReference type="STRING" id="101091.A0A1C7MW23"/>
<name>A0A1C7MW23_9FUNG</name>
<dbReference type="Proteomes" id="UP000093000">
    <property type="component" value="Unassembled WGS sequence"/>
</dbReference>
<dbReference type="Gene3D" id="3.30.420.10">
    <property type="entry name" value="Ribonuclease H-like superfamily/Ribonuclease H"/>
    <property type="match status" value="1"/>
</dbReference>
<dbReference type="PANTHER" id="PTHR37984">
    <property type="entry name" value="PROTEIN CBG26694"/>
    <property type="match status" value="1"/>
</dbReference>
<dbReference type="Gene3D" id="3.10.20.370">
    <property type="match status" value="1"/>
</dbReference>
<dbReference type="InterPro" id="IPR041588">
    <property type="entry name" value="Integrase_H2C2"/>
</dbReference>
<dbReference type="GO" id="GO:0005634">
    <property type="term" value="C:nucleus"/>
    <property type="evidence" value="ECO:0007669"/>
    <property type="project" value="UniProtKB-ARBA"/>
</dbReference>
<sequence>MTNVQEVRQFIGFAQFNIRLIPNFAAIAAPLTDSTRGTGIKKRPIVWNDDFQKSFDTPKSLLSSNPVLQVVDMNQPFRIEVDASDGGCGAVLLQPNAQDSEKPWRPIAFESKKFSEAERKYPTQERELLGILHALRSWRCFVEGSKGYVIATDHQPLIYYRSKEKSPSRLTRWISELELYNPTIIYKLGKENQIPDILPRMNFDSPLVKPAPESIEPDYLYATWSNLPPTLRSDWPLLLIPINREKVKSAEIKKILEREEKHFHISSNRVFRKVVVDKDKPAKHVPFLPFSQQADMVSKYHDSFGHAGVRTILKHMIPRFWWPSIHFDIQQWLSVCPSCQVNSRKDKAHYDEMHPLKVPRAFDRWHLDFLDLPKTTKGNRWLLVAVDYTTNWPVAKAIPVASKEAIADFIYEELLLNFGVMSELVTDRGANFTSELVQAYLKKVGTHHKLTSAYHPTTNGKAERLNGVIKQMLRKYTNGALHRWDDFVHAAVWAC</sequence>
<reference evidence="8 9" key="1">
    <citation type="submission" date="2016-03" db="EMBL/GenBank/DDBJ databases">
        <title>Choanephora cucurbitarum.</title>
        <authorList>
            <person name="Min B."/>
            <person name="Park H."/>
            <person name="Park J.-H."/>
            <person name="Shin H.-D."/>
            <person name="Choi I.-G."/>
        </authorList>
    </citation>
    <scope>NUCLEOTIDE SEQUENCE [LARGE SCALE GENOMIC DNA]</scope>
    <source>
        <strain evidence="8 9">KUS-F28377</strain>
    </source>
</reference>
<feature type="domain" description="Integrase catalytic" evidence="7">
    <location>
        <begin position="355"/>
        <end position="495"/>
    </location>
</feature>
<evidence type="ECO:0000313" key="8">
    <source>
        <dbReference type="EMBL" id="OBZ80629.1"/>
    </source>
</evidence>
<keyword evidence="9" id="KW-1185">Reference proteome</keyword>
<evidence type="ECO:0000256" key="5">
    <source>
        <dbReference type="ARBA" id="ARBA00022801"/>
    </source>
</evidence>
<keyword evidence="2" id="KW-0548">Nucleotidyltransferase</keyword>
<dbReference type="GO" id="GO:0004519">
    <property type="term" value="F:endonuclease activity"/>
    <property type="evidence" value="ECO:0007669"/>
    <property type="project" value="UniProtKB-KW"/>
</dbReference>
<dbReference type="InterPro" id="IPR012337">
    <property type="entry name" value="RNaseH-like_sf"/>
</dbReference>
<dbReference type="InParanoid" id="A0A1C7MW23"/>
<dbReference type="Pfam" id="PF17917">
    <property type="entry name" value="RT_RNaseH"/>
    <property type="match status" value="1"/>
</dbReference>
<dbReference type="CDD" id="cd09274">
    <property type="entry name" value="RNase_HI_RT_Ty3"/>
    <property type="match status" value="1"/>
</dbReference>
<organism evidence="8 9">
    <name type="scientific">Choanephora cucurbitarum</name>
    <dbReference type="NCBI Taxonomy" id="101091"/>
    <lineage>
        <taxon>Eukaryota</taxon>
        <taxon>Fungi</taxon>
        <taxon>Fungi incertae sedis</taxon>
        <taxon>Mucoromycota</taxon>
        <taxon>Mucoromycotina</taxon>
        <taxon>Mucoromycetes</taxon>
        <taxon>Mucorales</taxon>
        <taxon>Mucorineae</taxon>
        <taxon>Choanephoraceae</taxon>
        <taxon>Choanephoroideae</taxon>
        <taxon>Choanephora</taxon>
    </lineage>
</organism>
<dbReference type="EMBL" id="LUGH01001905">
    <property type="protein sequence ID" value="OBZ80629.1"/>
    <property type="molecule type" value="Genomic_DNA"/>
</dbReference>
<dbReference type="InterPro" id="IPR050951">
    <property type="entry name" value="Retrovirus_Pol_polyprotein"/>
</dbReference>
<keyword evidence="4" id="KW-0255">Endonuclease</keyword>
<dbReference type="SUPFAM" id="SSF56672">
    <property type="entry name" value="DNA/RNA polymerases"/>
    <property type="match status" value="1"/>
</dbReference>
<dbReference type="OrthoDB" id="412584at2759"/>
<dbReference type="Gene3D" id="1.10.340.70">
    <property type="match status" value="1"/>
</dbReference>
<dbReference type="Gene3D" id="3.30.70.270">
    <property type="match status" value="1"/>
</dbReference>
<evidence type="ECO:0000256" key="1">
    <source>
        <dbReference type="ARBA" id="ARBA00022679"/>
    </source>
</evidence>
<dbReference type="GO" id="GO:0003964">
    <property type="term" value="F:RNA-directed DNA polymerase activity"/>
    <property type="evidence" value="ECO:0007669"/>
    <property type="project" value="UniProtKB-KW"/>
</dbReference>
<dbReference type="InterPro" id="IPR001584">
    <property type="entry name" value="Integrase_cat-core"/>
</dbReference>
<keyword evidence="6" id="KW-0695">RNA-directed DNA polymerase</keyword>
<dbReference type="PROSITE" id="PS50994">
    <property type="entry name" value="INTEGRASE"/>
    <property type="match status" value="1"/>
</dbReference>
<gene>
    <name evidence="8" type="primary">TY3B-G_3</name>
    <name evidence="8" type="ORF">A0J61_11322</name>
</gene>
<dbReference type="InterPro" id="IPR043502">
    <property type="entry name" value="DNA/RNA_pol_sf"/>
</dbReference>
<dbReference type="GO" id="GO:0003676">
    <property type="term" value="F:nucleic acid binding"/>
    <property type="evidence" value="ECO:0007669"/>
    <property type="project" value="InterPro"/>
</dbReference>
<dbReference type="InterPro" id="IPR036397">
    <property type="entry name" value="RNaseH_sf"/>
</dbReference>
<keyword evidence="3" id="KW-0540">Nuclease</keyword>
<dbReference type="InterPro" id="IPR041373">
    <property type="entry name" value="RT_RNaseH"/>
</dbReference>